<evidence type="ECO:0000313" key="1">
    <source>
        <dbReference type="EMBL" id="EFJ39326.1"/>
    </source>
</evidence>
<dbReference type="PANTHER" id="PTHR33129">
    <property type="entry name" value="PROTEIN KINASE DOMAIN-CONTAINING PROTEIN-RELATED"/>
    <property type="match status" value="1"/>
</dbReference>
<dbReference type="InParanoid" id="D8ULS2"/>
<feature type="non-terminal residue" evidence="1">
    <location>
        <position position="195"/>
    </location>
</feature>
<reference evidence="1 2" key="1">
    <citation type="journal article" date="2010" name="Science">
        <title>Genomic analysis of organismal complexity in the multicellular green alga Volvox carteri.</title>
        <authorList>
            <person name="Prochnik S.E."/>
            <person name="Umen J."/>
            <person name="Nedelcu A.M."/>
            <person name="Hallmann A."/>
            <person name="Miller S.M."/>
            <person name="Nishii I."/>
            <person name="Ferris P."/>
            <person name="Kuo A."/>
            <person name="Mitros T."/>
            <person name="Fritz-Laylin L.K."/>
            <person name="Hellsten U."/>
            <person name="Chapman J."/>
            <person name="Simakov O."/>
            <person name="Rensing S.A."/>
            <person name="Terry A."/>
            <person name="Pangilinan J."/>
            <person name="Kapitonov V."/>
            <person name="Jurka J."/>
            <person name="Salamov A."/>
            <person name="Shapiro H."/>
            <person name="Schmutz J."/>
            <person name="Grimwood J."/>
            <person name="Lindquist E."/>
            <person name="Lucas S."/>
            <person name="Grigoriev I.V."/>
            <person name="Schmitt R."/>
            <person name="Kirk D."/>
            <person name="Rokhsar D.S."/>
        </authorList>
    </citation>
    <scope>NUCLEOTIDE SEQUENCE [LARGE SCALE GENOMIC DNA]</scope>
    <source>
        <strain evidence="2">f. Nagariensis / Eve</strain>
    </source>
</reference>
<dbReference type="RefSeq" id="XP_002959608.1">
    <property type="nucleotide sequence ID" value="XM_002959562.1"/>
</dbReference>
<dbReference type="Proteomes" id="UP000001058">
    <property type="component" value="Unassembled WGS sequence"/>
</dbReference>
<evidence type="ECO:0000313" key="2">
    <source>
        <dbReference type="Proteomes" id="UP000001058"/>
    </source>
</evidence>
<keyword evidence="2" id="KW-1185">Reference proteome</keyword>
<protein>
    <submittedName>
        <fullName evidence="1">Uncharacterized protein</fullName>
    </submittedName>
</protein>
<dbReference type="InterPro" id="IPR052980">
    <property type="entry name" value="Crinkler_effector"/>
</dbReference>
<dbReference type="AlphaFoldDB" id="D8ULS2"/>
<dbReference type="PANTHER" id="PTHR33129:SF1">
    <property type="entry name" value="ATP-BINDING PROTEIN"/>
    <property type="match status" value="1"/>
</dbReference>
<dbReference type="KEGG" id="vcn:VOLCADRAFT_108681"/>
<accession>D8ULS2</accession>
<gene>
    <name evidence="1" type="ORF">VOLCADRAFT_108681</name>
</gene>
<organism evidence="2">
    <name type="scientific">Volvox carteri f. nagariensis</name>
    <dbReference type="NCBI Taxonomy" id="3068"/>
    <lineage>
        <taxon>Eukaryota</taxon>
        <taxon>Viridiplantae</taxon>
        <taxon>Chlorophyta</taxon>
        <taxon>core chlorophytes</taxon>
        <taxon>Chlorophyceae</taxon>
        <taxon>CS clade</taxon>
        <taxon>Chlamydomonadales</taxon>
        <taxon>Volvocaceae</taxon>
        <taxon>Volvox</taxon>
    </lineage>
</organism>
<dbReference type="OrthoDB" id="544992at2759"/>
<dbReference type="GeneID" id="9614490"/>
<name>D8ULS2_VOLCA</name>
<dbReference type="EMBL" id="GL378677">
    <property type="protein sequence ID" value="EFJ39326.1"/>
    <property type="molecule type" value="Genomic_DNA"/>
</dbReference>
<proteinExistence type="predicted"/>
<sequence>MTTIREALAAVRGETEATVAPILQALQAEGFDVDAEAGDAFCLLDVSYLRSHLNLRQLTALKAAIKMAPLHVGRQTTLCTLSGDRVYDALMLAPATLLQEYAKQAGLRLWMGPWSYVELEAARGIMFSSVSKAKLSELYARWGGIPRYVLKYAANPELQEELDAAVATVNMDLLWKSVGNIEAAPDVSHKLIHVE</sequence>